<feature type="transmembrane region" description="Helical" evidence="10">
    <location>
        <begin position="190"/>
        <end position="214"/>
    </location>
</feature>
<dbReference type="PANTHER" id="PTHR19241">
    <property type="entry name" value="ATP-BINDING CASSETTE TRANSPORTER"/>
    <property type="match status" value="1"/>
</dbReference>
<organism evidence="12 13">
    <name type="scientific">Saprolegnia parasitica (strain CBS 223.65)</name>
    <dbReference type="NCBI Taxonomy" id="695850"/>
    <lineage>
        <taxon>Eukaryota</taxon>
        <taxon>Sar</taxon>
        <taxon>Stramenopiles</taxon>
        <taxon>Oomycota</taxon>
        <taxon>Saprolegniomycetes</taxon>
        <taxon>Saprolegniales</taxon>
        <taxon>Saprolegniaceae</taxon>
        <taxon>Saprolegnia</taxon>
    </lineage>
</organism>
<dbReference type="Pfam" id="PF19055">
    <property type="entry name" value="ABC2_membrane_7"/>
    <property type="match status" value="1"/>
</dbReference>
<dbReference type="InterPro" id="IPR013525">
    <property type="entry name" value="ABC2_TM"/>
</dbReference>
<dbReference type="GO" id="GO:0016020">
    <property type="term" value="C:membrane"/>
    <property type="evidence" value="ECO:0007669"/>
    <property type="project" value="UniProtKB-SubCell"/>
</dbReference>
<evidence type="ECO:0000256" key="5">
    <source>
        <dbReference type="ARBA" id="ARBA00022741"/>
    </source>
</evidence>
<feature type="transmembrane region" description="Helical" evidence="10">
    <location>
        <begin position="795"/>
        <end position="822"/>
    </location>
</feature>
<dbReference type="AlphaFoldDB" id="A0A067BK38"/>
<dbReference type="InterPro" id="IPR043926">
    <property type="entry name" value="ABCG_dom"/>
</dbReference>
<feature type="transmembrane region" description="Helical" evidence="10">
    <location>
        <begin position="113"/>
        <end position="137"/>
    </location>
</feature>
<keyword evidence="13" id="KW-1185">Reference proteome</keyword>
<feature type="transmembrane region" description="Helical" evidence="10">
    <location>
        <begin position="834"/>
        <end position="851"/>
    </location>
</feature>
<dbReference type="KEGG" id="spar:SPRG_15625"/>
<feature type="transmembrane region" description="Helical" evidence="10">
    <location>
        <begin position="723"/>
        <end position="741"/>
    </location>
</feature>
<dbReference type="InterPro" id="IPR034003">
    <property type="entry name" value="ABCG_PDR_2"/>
</dbReference>
<dbReference type="SUPFAM" id="SSF52540">
    <property type="entry name" value="P-loop containing nucleoside triphosphate hydrolases"/>
    <property type="match status" value="1"/>
</dbReference>
<dbReference type="Proteomes" id="UP000030745">
    <property type="component" value="Unassembled WGS sequence"/>
</dbReference>
<feature type="transmembrane region" description="Helical" evidence="10">
    <location>
        <begin position="81"/>
        <end position="101"/>
    </location>
</feature>
<dbReference type="PROSITE" id="PS50893">
    <property type="entry name" value="ABC_TRANSPORTER_2"/>
    <property type="match status" value="1"/>
</dbReference>
<dbReference type="Pfam" id="PF00005">
    <property type="entry name" value="ABC_tran"/>
    <property type="match status" value="1"/>
</dbReference>
<evidence type="ECO:0000256" key="8">
    <source>
        <dbReference type="ARBA" id="ARBA00023136"/>
    </source>
</evidence>
<evidence type="ECO:0000256" key="4">
    <source>
        <dbReference type="ARBA" id="ARBA00022692"/>
    </source>
</evidence>
<feature type="transmembrane region" description="Helical" evidence="10">
    <location>
        <begin position="863"/>
        <end position="881"/>
    </location>
</feature>
<dbReference type="VEuPathDB" id="FungiDB:SPRG_15625"/>
<dbReference type="Pfam" id="PF01061">
    <property type="entry name" value="ABC2_membrane"/>
    <property type="match status" value="2"/>
</dbReference>
<comment type="similarity">
    <text evidence="2">Belongs to the ABC transporter superfamily. ABCG family. PDR (TC 3.A.1.205) subfamily.</text>
</comment>
<dbReference type="Gene3D" id="3.40.50.300">
    <property type="entry name" value="P-loop containing nucleotide triphosphate hydrolases"/>
    <property type="match status" value="1"/>
</dbReference>
<proteinExistence type="inferred from homology"/>
<dbReference type="OMA" id="RNFGFIC"/>
<dbReference type="SMART" id="SM00382">
    <property type="entry name" value="AAA"/>
    <property type="match status" value="1"/>
</dbReference>
<feature type="transmembrane region" description="Helical" evidence="10">
    <location>
        <begin position="157"/>
        <end position="184"/>
    </location>
</feature>
<protein>
    <recommendedName>
        <fullName evidence="11">ABC transporter domain-containing protein</fullName>
    </recommendedName>
</protein>
<evidence type="ECO:0000256" key="10">
    <source>
        <dbReference type="SAM" id="Phobius"/>
    </source>
</evidence>
<keyword evidence="4 10" id="KW-0812">Transmembrane</keyword>
<dbReference type="OrthoDB" id="66620at2759"/>
<evidence type="ECO:0000256" key="6">
    <source>
        <dbReference type="ARBA" id="ARBA00022840"/>
    </source>
</evidence>
<evidence type="ECO:0000313" key="13">
    <source>
        <dbReference type="Proteomes" id="UP000030745"/>
    </source>
</evidence>
<dbReference type="GO" id="GO:0140359">
    <property type="term" value="F:ABC-type transporter activity"/>
    <property type="evidence" value="ECO:0007669"/>
    <property type="project" value="InterPro"/>
</dbReference>
<feature type="transmembrane region" description="Helical" evidence="10">
    <location>
        <begin position="312"/>
        <end position="335"/>
    </location>
</feature>
<sequence>MASITREQTAYTTTSAIDAPTSPASFAARFKTSEIHAAACKRIAGPIDDDHFDAPLPRFRQSFWASTGTVMRRQLKLMVRNTAYIQGRFVMVVVMGLLYGLTFYQMDTSLAQVTMGMVFSAIMFVAIGQAAQVNTFFASRAIFYKQRGANFYRTASYVLSTTLAQIPFAIGESIVFGSLVYWMTGFVSDGFAFIVFLCALVLANLAFAAWFFFISSAAPNLLMAQPLTFLSILVYILFAGFMIVKDNIPNYLIWTFWINPLTWCFRALAVNQYSSDEFQKCSYQGVEYCERTGMNMGAYQLSLYGYTNDRVWIVYGFIYLAAAYVVFMALSCFFLEFKRYESPEGTNATVEEEAHAGSDADDSYTSLPPTPVSGDSVAIAMPPSRVSPVTITFQDVWYTVKEKNGEDKHLLRGISGYARPGTITALMGSSGAGKTTLMDILAGRKTGGTTQGSITLNGFPATKLAISRVTGYCEQTDQHCESATFREALEFSAFLRQSSDVSDVDKMASVEECLTLLDMHGLADTIVRGSSVEQMKRLTIGVELASNASILFLDEPTSGLDARAALRIMKGLTQIAKSGRTIVCTIHQPSSEVFAVFDQLLLLKRGGATVYFGPLGTGSSHLIEYLEAIPGTVPIEYGHNPATWMLEVIGAGTAVVESTTDYADIFEASDLKKALLADLDGEASMVQEEMVFASKRAAEPRVQCQLVLQRFARMYWRTPSYNFTRILTNLALSILFGIIYMDTEYATYNGLNAGVGVVFMASLFIGMMGFNSVLPLFVEERASFYRERACQTYNVLWYFLGSTLVEIPYVFVSVAVFVVIFYPFVGFVGFVQGVWFWLYMGIFVLMQVYFGQLLACALPSIEVASTIGSLISSIFFLFMGFNPPTSSIPSGLQWLNTIVPPKYGLALLVANTFAKCDAPGDADLGCRVMEGVPPSVLQSKFNNASTVTMKEYVEVMFEMEYGDNTRNVLVLLGFVLLFRLLGLLAMRFVNHQTR</sequence>
<keyword evidence="7 10" id="KW-1133">Transmembrane helix</keyword>
<keyword evidence="8 10" id="KW-0472">Membrane</keyword>
<keyword evidence="5" id="KW-0547">Nucleotide-binding</keyword>
<keyword evidence="3" id="KW-0813">Transport</keyword>
<dbReference type="FunFam" id="3.40.50.300:FF:000289">
    <property type="entry name" value="ABC transporter G family member 31"/>
    <property type="match status" value="1"/>
</dbReference>
<dbReference type="GO" id="GO:0016887">
    <property type="term" value="F:ATP hydrolysis activity"/>
    <property type="evidence" value="ECO:0007669"/>
    <property type="project" value="InterPro"/>
</dbReference>
<feature type="region of interest" description="Disordered" evidence="9">
    <location>
        <begin position="348"/>
        <end position="367"/>
    </location>
</feature>
<dbReference type="EMBL" id="KK583784">
    <property type="protein sequence ID" value="KDO17090.1"/>
    <property type="molecule type" value="Genomic_DNA"/>
</dbReference>
<evidence type="ECO:0000256" key="1">
    <source>
        <dbReference type="ARBA" id="ARBA00004141"/>
    </source>
</evidence>
<name>A0A067BK38_SAPPC</name>
<evidence type="ECO:0000256" key="7">
    <source>
        <dbReference type="ARBA" id="ARBA00022989"/>
    </source>
</evidence>
<feature type="domain" description="ABC transporter" evidence="11">
    <location>
        <begin position="391"/>
        <end position="630"/>
    </location>
</feature>
<evidence type="ECO:0000313" key="12">
    <source>
        <dbReference type="EMBL" id="KDO17090.1"/>
    </source>
</evidence>
<dbReference type="GeneID" id="24137335"/>
<comment type="subcellular location">
    <subcellularLocation>
        <location evidence="1">Membrane</location>
        <topology evidence="1">Multi-pass membrane protein</topology>
    </subcellularLocation>
</comment>
<evidence type="ECO:0000256" key="2">
    <source>
        <dbReference type="ARBA" id="ARBA00006012"/>
    </source>
</evidence>
<evidence type="ECO:0000259" key="11">
    <source>
        <dbReference type="PROSITE" id="PS50893"/>
    </source>
</evidence>
<dbReference type="InterPro" id="IPR003593">
    <property type="entry name" value="AAA+_ATPase"/>
</dbReference>
<dbReference type="CDD" id="cd03232">
    <property type="entry name" value="ABCG_PDR_domain2"/>
    <property type="match status" value="1"/>
</dbReference>
<evidence type="ECO:0000256" key="3">
    <source>
        <dbReference type="ARBA" id="ARBA00022448"/>
    </source>
</evidence>
<dbReference type="GO" id="GO:0005524">
    <property type="term" value="F:ATP binding"/>
    <property type="evidence" value="ECO:0007669"/>
    <property type="project" value="UniProtKB-KW"/>
</dbReference>
<dbReference type="InterPro" id="IPR027417">
    <property type="entry name" value="P-loop_NTPase"/>
</dbReference>
<reference evidence="12 13" key="1">
    <citation type="journal article" date="2013" name="PLoS Genet.">
        <title>Distinctive expansion of potential virulence genes in the genome of the oomycete fish pathogen Saprolegnia parasitica.</title>
        <authorList>
            <person name="Jiang R.H."/>
            <person name="de Bruijn I."/>
            <person name="Haas B.J."/>
            <person name="Belmonte R."/>
            <person name="Lobach L."/>
            <person name="Christie J."/>
            <person name="van den Ackerveken G."/>
            <person name="Bottin A."/>
            <person name="Bulone V."/>
            <person name="Diaz-Moreno S.M."/>
            <person name="Dumas B."/>
            <person name="Fan L."/>
            <person name="Gaulin E."/>
            <person name="Govers F."/>
            <person name="Grenville-Briggs L.J."/>
            <person name="Horner N.R."/>
            <person name="Levin J.Z."/>
            <person name="Mammella M."/>
            <person name="Meijer H.J."/>
            <person name="Morris P."/>
            <person name="Nusbaum C."/>
            <person name="Oome S."/>
            <person name="Phillips A.J."/>
            <person name="van Rooyen D."/>
            <person name="Rzeszutek E."/>
            <person name="Saraiva M."/>
            <person name="Secombes C.J."/>
            <person name="Seidl M.F."/>
            <person name="Snel B."/>
            <person name="Stassen J.H."/>
            <person name="Sykes S."/>
            <person name="Tripathy S."/>
            <person name="van den Berg H."/>
            <person name="Vega-Arreguin J.C."/>
            <person name="Wawra S."/>
            <person name="Young S.K."/>
            <person name="Zeng Q."/>
            <person name="Dieguez-Uribeondo J."/>
            <person name="Russ C."/>
            <person name="Tyler B.M."/>
            <person name="van West P."/>
        </authorList>
    </citation>
    <scope>NUCLEOTIDE SEQUENCE [LARGE SCALE GENOMIC DNA]</scope>
    <source>
        <strain evidence="12 13">CBS 223.65</strain>
    </source>
</reference>
<feature type="transmembrane region" description="Helical" evidence="10">
    <location>
        <begin position="968"/>
        <end position="989"/>
    </location>
</feature>
<dbReference type="RefSeq" id="XP_012212201.1">
    <property type="nucleotide sequence ID" value="XM_012356811.1"/>
</dbReference>
<feature type="transmembrane region" description="Helical" evidence="10">
    <location>
        <begin position="753"/>
        <end position="774"/>
    </location>
</feature>
<feature type="transmembrane region" description="Helical" evidence="10">
    <location>
        <begin position="226"/>
        <end position="244"/>
    </location>
</feature>
<keyword evidence="6" id="KW-0067">ATP-binding</keyword>
<gene>
    <name evidence="12" type="ORF">SPRG_15625</name>
</gene>
<evidence type="ECO:0000256" key="9">
    <source>
        <dbReference type="SAM" id="MobiDB-lite"/>
    </source>
</evidence>
<accession>A0A067BK38</accession>
<dbReference type="InterPro" id="IPR003439">
    <property type="entry name" value="ABC_transporter-like_ATP-bd"/>
</dbReference>